<feature type="compositionally biased region" description="Polar residues" evidence="1">
    <location>
        <begin position="17"/>
        <end position="39"/>
    </location>
</feature>
<feature type="compositionally biased region" description="Basic and acidic residues" evidence="1">
    <location>
        <begin position="1"/>
        <end position="10"/>
    </location>
</feature>
<organism evidence="2">
    <name type="scientific">Aspergillus niger</name>
    <dbReference type="NCBI Taxonomy" id="5061"/>
    <lineage>
        <taxon>Eukaryota</taxon>
        <taxon>Fungi</taxon>
        <taxon>Dikarya</taxon>
        <taxon>Ascomycota</taxon>
        <taxon>Pezizomycotina</taxon>
        <taxon>Eurotiomycetes</taxon>
        <taxon>Eurotiomycetidae</taxon>
        <taxon>Eurotiales</taxon>
        <taxon>Aspergillaceae</taxon>
        <taxon>Aspergillus</taxon>
        <taxon>Aspergillus subgen. Circumdati</taxon>
    </lineage>
</organism>
<protein>
    <submittedName>
        <fullName evidence="2">Uncharacterized protein</fullName>
    </submittedName>
</protein>
<dbReference type="AlphaFoldDB" id="A0AAJ8BVS3"/>
<accession>A0AAJ8BVS3</accession>
<proteinExistence type="predicted"/>
<gene>
    <name evidence="2" type="ORF">An16g05800</name>
</gene>
<evidence type="ECO:0000256" key="1">
    <source>
        <dbReference type="SAM" id="MobiDB-lite"/>
    </source>
</evidence>
<dbReference type="KEGG" id="ang:An16g05800"/>
<reference evidence="2" key="1">
    <citation type="submission" date="2025-02" db="EMBL/GenBank/DDBJ databases">
        <authorList>
            <consortium name="NCBI Genome Project"/>
        </authorList>
    </citation>
    <scope>NUCLEOTIDE SEQUENCE</scope>
</reference>
<dbReference type="RefSeq" id="XP_059604827.1">
    <property type="nucleotide sequence ID" value="XM_059745176.1"/>
</dbReference>
<dbReference type="VEuPathDB" id="FungiDB:An16g05800"/>
<reference evidence="2" key="2">
    <citation type="submission" date="2025-08" db="UniProtKB">
        <authorList>
            <consortium name="RefSeq"/>
        </authorList>
    </citation>
    <scope>IDENTIFICATION</scope>
</reference>
<sequence>MIQRDQEGRRSSSSGSPTSNAAWNPSPSQSSTTGLGATQSLLNVPPVHCFLMEYTLDTHHGAQSTLFAGSQRPAPVSALYSHEKNLRVCPHAPTTATEEDWLTSGPVGKGRARLALAVT</sequence>
<dbReference type="GeneID" id="84593446"/>
<evidence type="ECO:0000313" key="2">
    <source>
        <dbReference type="RefSeq" id="XP_059604827.1"/>
    </source>
</evidence>
<name>A0AAJ8BVS3_ASPNG</name>
<feature type="region of interest" description="Disordered" evidence="1">
    <location>
        <begin position="1"/>
        <end position="39"/>
    </location>
</feature>